<dbReference type="PATRIC" id="fig|1263870.3.peg.495"/>
<evidence type="ECO:0000313" key="3">
    <source>
        <dbReference type="Proteomes" id="UP000011885"/>
    </source>
</evidence>
<feature type="compositionally biased region" description="Polar residues" evidence="1">
    <location>
        <begin position="239"/>
        <end position="254"/>
    </location>
</feature>
<name>M5U9U9_9BACT</name>
<proteinExistence type="predicted"/>
<dbReference type="PROSITE" id="PS51257">
    <property type="entry name" value="PROKAR_LIPOPROTEIN"/>
    <property type="match status" value="1"/>
</dbReference>
<feature type="compositionally biased region" description="Polar residues" evidence="1">
    <location>
        <begin position="135"/>
        <end position="150"/>
    </location>
</feature>
<comment type="caution">
    <text evidence="2">The sequence shown here is derived from an EMBL/GenBank/DDBJ whole genome shotgun (WGS) entry which is preliminary data.</text>
</comment>
<dbReference type="EMBL" id="ANOH01000045">
    <property type="protein sequence ID" value="EMI58094.1"/>
    <property type="molecule type" value="Genomic_DNA"/>
</dbReference>
<dbReference type="AlphaFoldDB" id="M5U9U9"/>
<reference evidence="2 3" key="1">
    <citation type="journal article" date="2013" name="Mar. Genomics">
        <title>Expression of sulfatases in Rhodopirellula baltica and the diversity of sulfatases in the genus Rhodopirellula.</title>
        <authorList>
            <person name="Wegner C.E."/>
            <person name="Richter-Heitmann T."/>
            <person name="Klindworth A."/>
            <person name="Klockow C."/>
            <person name="Richter M."/>
            <person name="Achstetter T."/>
            <person name="Glockner F.O."/>
            <person name="Harder J."/>
        </authorList>
    </citation>
    <scope>NUCLEOTIDE SEQUENCE [LARGE SCALE GENOMIC DNA]</scope>
    <source>
        <strain evidence="2 3">SM41</strain>
    </source>
</reference>
<feature type="region of interest" description="Disordered" evidence="1">
    <location>
        <begin position="123"/>
        <end position="311"/>
    </location>
</feature>
<feature type="compositionally biased region" description="Low complexity" evidence="1">
    <location>
        <begin position="151"/>
        <end position="164"/>
    </location>
</feature>
<feature type="compositionally biased region" description="Polar residues" evidence="1">
    <location>
        <begin position="190"/>
        <end position="203"/>
    </location>
</feature>
<organism evidence="2 3">
    <name type="scientific">Rhodopirellula sallentina SM41</name>
    <dbReference type="NCBI Taxonomy" id="1263870"/>
    <lineage>
        <taxon>Bacteria</taxon>
        <taxon>Pseudomonadati</taxon>
        <taxon>Planctomycetota</taxon>
        <taxon>Planctomycetia</taxon>
        <taxon>Pirellulales</taxon>
        <taxon>Pirellulaceae</taxon>
        <taxon>Rhodopirellula</taxon>
    </lineage>
</organism>
<sequence length="311" mass="30630">MSRLISVSMSSGRRGIAGMGSALLIASVGCQHAGGPNGTAVAPITQLPGQAPVAGPTLPALGPFGASARVPPPATGSYGNPNAVAGSAIGTTPASYAPTTLQPMSFNQPSVAAPASGNQIALAGGTSSAPAGSGWTETSSNQSVVMSPQMNLSGGSNSGGSNSLRTGGMPVNDLTNAPPPPGYSGGYGYNNQAGQFVGQSGSVGYQPPANSPGQYPATQLQPNPTFSPIPQQSPSTQPVNPNAQSGWNSTSPQGAGSALSPTPAPPNLQPYNPADASQPMSGGGYADAAPAANQPAFSSADRPVQWQTPRR</sequence>
<dbReference type="Proteomes" id="UP000011885">
    <property type="component" value="Unassembled WGS sequence"/>
</dbReference>
<gene>
    <name evidence="2" type="ORF">RSSM_00454</name>
</gene>
<evidence type="ECO:0000256" key="1">
    <source>
        <dbReference type="SAM" id="MobiDB-lite"/>
    </source>
</evidence>
<feature type="compositionally biased region" description="Low complexity" evidence="1">
    <location>
        <begin position="123"/>
        <end position="134"/>
    </location>
</feature>
<feature type="compositionally biased region" description="Polar residues" evidence="1">
    <location>
        <begin position="211"/>
        <end position="223"/>
    </location>
</feature>
<protein>
    <submittedName>
        <fullName evidence="2">Putative secreted protein</fullName>
    </submittedName>
</protein>
<evidence type="ECO:0000313" key="2">
    <source>
        <dbReference type="EMBL" id="EMI58094.1"/>
    </source>
</evidence>
<feature type="compositionally biased region" description="Low complexity" evidence="1">
    <location>
        <begin position="286"/>
        <end position="300"/>
    </location>
</feature>
<accession>M5U9U9</accession>
<keyword evidence="3" id="KW-1185">Reference proteome</keyword>
<feature type="compositionally biased region" description="Low complexity" evidence="1">
    <location>
        <begin position="224"/>
        <end position="238"/>
    </location>
</feature>